<evidence type="ECO:0000313" key="4">
    <source>
        <dbReference type="Proteomes" id="UP000295334"/>
    </source>
</evidence>
<sequence length="108" mass="12822">MPQRCYYTYILTNALRSVLYIGITNNLKARLVEHYLGVSGFTARYGVHYLLYYETSRYVLNAIRREKELKGWTRAKKMKLIAQINPGLDFLNTRFFPHWPPQDAHPLR</sequence>
<organism evidence="3 4">
    <name type="scientific">Flaviaesturariibacter flavus</name>
    <dbReference type="NCBI Taxonomy" id="2502780"/>
    <lineage>
        <taxon>Bacteria</taxon>
        <taxon>Pseudomonadati</taxon>
        <taxon>Bacteroidota</taxon>
        <taxon>Chitinophagia</taxon>
        <taxon>Chitinophagales</taxon>
        <taxon>Chitinophagaceae</taxon>
        <taxon>Flaviaestuariibacter</taxon>
    </lineage>
</organism>
<dbReference type="PANTHER" id="PTHR34477">
    <property type="entry name" value="UPF0213 PROTEIN YHBQ"/>
    <property type="match status" value="1"/>
</dbReference>
<dbReference type="PANTHER" id="PTHR34477:SF5">
    <property type="entry name" value="BSL5627 PROTEIN"/>
    <property type="match status" value="1"/>
</dbReference>
<accession>A0A4R1B8Q4</accession>
<dbReference type="EMBL" id="SJZI01000050">
    <property type="protein sequence ID" value="TCJ12499.1"/>
    <property type="molecule type" value="Genomic_DNA"/>
</dbReference>
<dbReference type="Pfam" id="PF01541">
    <property type="entry name" value="GIY-YIG"/>
    <property type="match status" value="1"/>
</dbReference>
<evidence type="ECO:0000259" key="2">
    <source>
        <dbReference type="PROSITE" id="PS50164"/>
    </source>
</evidence>
<comment type="similarity">
    <text evidence="1">Belongs to the UPF0213 family.</text>
</comment>
<dbReference type="InterPro" id="IPR050190">
    <property type="entry name" value="UPF0213_domain"/>
</dbReference>
<dbReference type="InterPro" id="IPR000305">
    <property type="entry name" value="GIY-YIG_endonuc"/>
</dbReference>
<dbReference type="InterPro" id="IPR035901">
    <property type="entry name" value="GIY-YIG_endonuc_sf"/>
</dbReference>
<dbReference type="SUPFAM" id="SSF82771">
    <property type="entry name" value="GIY-YIG endonuclease"/>
    <property type="match status" value="1"/>
</dbReference>
<evidence type="ECO:0000256" key="1">
    <source>
        <dbReference type="ARBA" id="ARBA00007435"/>
    </source>
</evidence>
<dbReference type="AlphaFoldDB" id="A0A4R1B8Q4"/>
<protein>
    <submittedName>
        <fullName evidence="3">GIY-YIG nuclease family protein</fullName>
    </submittedName>
</protein>
<dbReference type="SMART" id="SM00465">
    <property type="entry name" value="GIYc"/>
    <property type="match status" value="1"/>
</dbReference>
<name>A0A4R1B8Q4_9BACT</name>
<evidence type="ECO:0000313" key="3">
    <source>
        <dbReference type="EMBL" id="TCJ12499.1"/>
    </source>
</evidence>
<dbReference type="CDD" id="cd10448">
    <property type="entry name" value="GIY-YIG_unchar_3"/>
    <property type="match status" value="1"/>
</dbReference>
<proteinExistence type="inferred from homology"/>
<dbReference type="Gene3D" id="3.40.1440.10">
    <property type="entry name" value="GIY-YIG endonuclease"/>
    <property type="match status" value="1"/>
</dbReference>
<dbReference type="OrthoDB" id="1495241at2"/>
<dbReference type="RefSeq" id="WP_131450256.1">
    <property type="nucleotide sequence ID" value="NZ_SJZI01000050.1"/>
</dbReference>
<feature type="domain" description="GIY-YIG" evidence="2">
    <location>
        <begin position="4"/>
        <end position="79"/>
    </location>
</feature>
<reference evidence="3 4" key="1">
    <citation type="submission" date="2019-03" db="EMBL/GenBank/DDBJ databases">
        <authorList>
            <person name="Kim M.K.M."/>
        </authorList>
    </citation>
    <scope>NUCLEOTIDE SEQUENCE [LARGE SCALE GENOMIC DNA]</scope>
    <source>
        <strain evidence="3 4">17J68-12</strain>
    </source>
</reference>
<dbReference type="Proteomes" id="UP000295334">
    <property type="component" value="Unassembled WGS sequence"/>
</dbReference>
<dbReference type="PROSITE" id="PS50164">
    <property type="entry name" value="GIY_YIG"/>
    <property type="match status" value="1"/>
</dbReference>
<keyword evidence="4" id="KW-1185">Reference proteome</keyword>
<comment type="caution">
    <text evidence="3">The sequence shown here is derived from an EMBL/GenBank/DDBJ whole genome shotgun (WGS) entry which is preliminary data.</text>
</comment>
<gene>
    <name evidence="3" type="ORF">EPD60_14585</name>
</gene>